<evidence type="ECO:0000313" key="4">
    <source>
        <dbReference type="EMBL" id="KXB07216.1"/>
    </source>
</evidence>
<evidence type="ECO:0000256" key="1">
    <source>
        <dbReference type="ARBA" id="ARBA00022505"/>
    </source>
</evidence>
<gene>
    <name evidence="4" type="ORF">AKJ54_00525</name>
</gene>
<dbReference type="AlphaFoldDB" id="A0A133VL79"/>
<dbReference type="Pfam" id="PF20256">
    <property type="entry name" value="MoCoBD_2"/>
    <property type="match status" value="1"/>
</dbReference>
<keyword evidence="1" id="KW-0500">Molybdenum</keyword>
<dbReference type="InterPro" id="IPR046867">
    <property type="entry name" value="AldOxase/xan_DH_MoCoBD2"/>
</dbReference>
<dbReference type="InterPro" id="IPR016208">
    <property type="entry name" value="Ald_Oxase/xanthine_DH-like"/>
</dbReference>
<dbReference type="SMART" id="SM01008">
    <property type="entry name" value="Ald_Xan_dh_C"/>
    <property type="match status" value="1"/>
</dbReference>
<dbReference type="EMBL" id="LHYH01000008">
    <property type="protein sequence ID" value="KXB07216.1"/>
    <property type="molecule type" value="Genomic_DNA"/>
</dbReference>
<dbReference type="PANTHER" id="PTHR11908">
    <property type="entry name" value="XANTHINE DEHYDROGENASE"/>
    <property type="match status" value="1"/>
</dbReference>
<dbReference type="InterPro" id="IPR037165">
    <property type="entry name" value="AldOxase/xan_DH_Mopterin-bd_sf"/>
</dbReference>
<protein>
    <recommendedName>
        <fullName evidence="3">Aldehyde oxidase/xanthine dehydrogenase a/b hammerhead domain-containing protein</fullName>
    </recommendedName>
</protein>
<keyword evidence="5" id="KW-1185">Reference proteome</keyword>
<dbReference type="Pfam" id="PF01315">
    <property type="entry name" value="Ald_Xan_dh_C"/>
    <property type="match status" value="1"/>
</dbReference>
<reference evidence="4 5" key="1">
    <citation type="journal article" date="2016" name="Sci. Rep.">
        <title>Metabolic traits of an uncultured archaeal lineage -MSBL1- from brine pools of the Red Sea.</title>
        <authorList>
            <person name="Mwirichia R."/>
            <person name="Alam I."/>
            <person name="Rashid M."/>
            <person name="Vinu M."/>
            <person name="Ba-Alawi W."/>
            <person name="Anthony Kamau A."/>
            <person name="Kamanda Ngugi D."/>
            <person name="Goker M."/>
            <person name="Klenk H.P."/>
            <person name="Bajic V."/>
            <person name="Stingl U."/>
        </authorList>
    </citation>
    <scope>NUCLEOTIDE SEQUENCE [LARGE SCALE GENOMIC DNA]</scope>
    <source>
        <strain evidence="4">SCGC-AAA382K21</strain>
    </source>
</reference>
<name>A0A133VL79_9EURY</name>
<keyword evidence="2" id="KW-0560">Oxidoreductase</keyword>
<evidence type="ECO:0000313" key="5">
    <source>
        <dbReference type="Proteomes" id="UP000070504"/>
    </source>
</evidence>
<proteinExistence type="predicted"/>
<dbReference type="InterPro" id="IPR008274">
    <property type="entry name" value="AldOxase/xan_DH_MoCoBD1"/>
</dbReference>
<sequence>MKEKERQIKEGKGLVVEKNVERTDAKRKVKGKAIFGYDYGTLAKNKFDDLLYTGFLKSEYAHAKIKDIDTSAAEAVEGVVKVFTHENVPDVKFTTAGQGYPEPSPYDTRILNEKVRFHGEPVAIVAAESEEAVKEALEKIKVDYEELPVLLNPEESLGSDVKIHEDGNLADEIDVEVGNTKKAIENSDVIVEGEYETQPQKHGHLEPNACVSRIDDHGKLVIETTNQVVYHVRRILSNIFDMSQKDIRIKSWEIGGGFGDKQEMGMEHYAALVTKETGRPALVQFDREEQFLFSRRRHGAKLRVRIGSDADGNLNGIHIHAISDTGGYGSHGVTVTSNMGTMTLPLYTNTCENLKFTAKVAYTNKPTAGAYRGYGTIQGGFALECAMDELAEELDMDPIELRKKNAIEEGMFDPLSKVISEAGKIIPRDMKSCAFTETLERGKEIFDWKGKRERDRDLGDSKKRGVGVASAMKGSGVPGFELASCTIKLNENGTVLVTTGASDMGQGLESVVSQVVAETIGVRLEDVDIVSADTEKTTFSMGTYASSGTYMEGNAAKKAAEDLRAKMLKRAAEMMDREPQDLDAGNGKIFLKENPEESITVKEVGMDTIYGEKKTQLEGFGDAEDFISPPPFTTHFVEVEVDEETGEVEITRFLTMTDVGVPINPVAVEGQVEGEVAQGIGYALTEEMEFEENGRMKNPSFKTYKMPTSLDVPEIETELVRSYEPTGPYGAKSVGEIGIVPPAPAIANAIYDAIGKRFRKLPITPDKITAKLKDK</sequence>
<comment type="caution">
    <text evidence="4">The sequence shown here is derived from an EMBL/GenBank/DDBJ whole genome shotgun (WGS) entry which is preliminary data.</text>
</comment>
<feature type="domain" description="Aldehyde oxidase/xanthine dehydrogenase a/b hammerhead" evidence="3">
    <location>
        <begin position="30"/>
        <end position="148"/>
    </location>
</feature>
<dbReference type="GO" id="GO:0005506">
    <property type="term" value="F:iron ion binding"/>
    <property type="evidence" value="ECO:0007669"/>
    <property type="project" value="InterPro"/>
</dbReference>
<dbReference type="SUPFAM" id="SSF54665">
    <property type="entry name" value="CO dehydrogenase molybdoprotein N-domain-like"/>
    <property type="match status" value="1"/>
</dbReference>
<evidence type="ECO:0000256" key="2">
    <source>
        <dbReference type="ARBA" id="ARBA00023002"/>
    </source>
</evidence>
<dbReference type="Pfam" id="PF02738">
    <property type="entry name" value="MoCoBD_1"/>
    <property type="match status" value="1"/>
</dbReference>
<accession>A0A133VL79</accession>
<dbReference type="InterPro" id="IPR036856">
    <property type="entry name" value="Ald_Oxase/Xan_DH_a/b_sf"/>
</dbReference>
<dbReference type="GO" id="GO:0016491">
    <property type="term" value="F:oxidoreductase activity"/>
    <property type="evidence" value="ECO:0007669"/>
    <property type="project" value="UniProtKB-KW"/>
</dbReference>
<evidence type="ECO:0000259" key="3">
    <source>
        <dbReference type="SMART" id="SM01008"/>
    </source>
</evidence>
<dbReference type="InterPro" id="IPR000674">
    <property type="entry name" value="Ald_Oxase/Xan_DH_a/b"/>
</dbReference>
<dbReference type="Gene3D" id="3.90.1170.50">
    <property type="entry name" value="Aldehyde oxidase/xanthine dehydrogenase, a/b hammerhead"/>
    <property type="match status" value="1"/>
</dbReference>
<dbReference type="Proteomes" id="UP000070504">
    <property type="component" value="Unassembled WGS sequence"/>
</dbReference>
<dbReference type="Gene3D" id="3.30.365.10">
    <property type="entry name" value="Aldehyde oxidase/xanthine dehydrogenase, molybdopterin binding domain"/>
    <property type="match status" value="4"/>
</dbReference>
<dbReference type="SUPFAM" id="SSF56003">
    <property type="entry name" value="Molybdenum cofactor-binding domain"/>
    <property type="match status" value="1"/>
</dbReference>
<organism evidence="4 5">
    <name type="scientific">candidate division MSBL1 archaeon SCGC-AAA382K21</name>
    <dbReference type="NCBI Taxonomy" id="1698283"/>
    <lineage>
        <taxon>Archaea</taxon>
        <taxon>Methanobacteriati</taxon>
        <taxon>Methanobacteriota</taxon>
        <taxon>candidate division MSBL1</taxon>
    </lineage>
</organism>
<dbReference type="PANTHER" id="PTHR11908:SF132">
    <property type="entry name" value="ALDEHYDE OXIDASE 1-RELATED"/>
    <property type="match status" value="1"/>
</dbReference>